<accession>A0ABQ6IB69</accession>
<keyword evidence="1" id="KW-0812">Transmembrane</keyword>
<keyword evidence="1" id="KW-0472">Membrane</keyword>
<evidence type="ECO:0000313" key="3">
    <source>
        <dbReference type="Proteomes" id="UP001157125"/>
    </source>
</evidence>
<gene>
    <name evidence="2" type="ORF">GCM10025876_12390</name>
</gene>
<evidence type="ECO:0000256" key="1">
    <source>
        <dbReference type="SAM" id="Phobius"/>
    </source>
</evidence>
<feature type="transmembrane region" description="Helical" evidence="1">
    <location>
        <begin position="47"/>
        <end position="66"/>
    </location>
</feature>
<keyword evidence="3" id="KW-1185">Reference proteome</keyword>
<comment type="caution">
    <text evidence="2">The sequence shown here is derived from an EMBL/GenBank/DDBJ whole genome shotgun (WGS) entry which is preliminary data.</text>
</comment>
<dbReference type="Proteomes" id="UP001157125">
    <property type="component" value="Unassembled WGS sequence"/>
</dbReference>
<sequence>MTIPQSLEPGVHHLVVRDASGGELARLEVEVAEASAGSLSGTGPAAVTAWVLAAATLLAAGGFVVARSRKRAVATH</sequence>
<evidence type="ECO:0008006" key="4">
    <source>
        <dbReference type="Google" id="ProtNLM"/>
    </source>
</evidence>
<keyword evidence="1" id="KW-1133">Transmembrane helix</keyword>
<proteinExistence type="predicted"/>
<protein>
    <recommendedName>
        <fullName evidence="4">LPXTG-motif cell wall anchor domain-containing protein</fullName>
    </recommendedName>
</protein>
<name>A0ABQ6IB69_9MICO</name>
<organism evidence="2 3">
    <name type="scientific">Demequina litorisediminis</name>
    <dbReference type="NCBI Taxonomy" id="1849022"/>
    <lineage>
        <taxon>Bacteria</taxon>
        <taxon>Bacillati</taxon>
        <taxon>Actinomycetota</taxon>
        <taxon>Actinomycetes</taxon>
        <taxon>Micrococcales</taxon>
        <taxon>Demequinaceae</taxon>
        <taxon>Demequina</taxon>
    </lineage>
</organism>
<dbReference type="NCBIfam" id="TIGR01167">
    <property type="entry name" value="LPXTG_anchor"/>
    <property type="match status" value="1"/>
</dbReference>
<dbReference type="RefSeq" id="WP_284327722.1">
    <property type="nucleotide sequence ID" value="NZ_BSUN01000001.1"/>
</dbReference>
<dbReference type="EMBL" id="BSUN01000001">
    <property type="protein sequence ID" value="GMA35035.1"/>
    <property type="molecule type" value="Genomic_DNA"/>
</dbReference>
<evidence type="ECO:0000313" key="2">
    <source>
        <dbReference type="EMBL" id="GMA35035.1"/>
    </source>
</evidence>
<reference evidence="3" key="1">
    <citation type="journal article" date="2019" name="Int. J. Syst. Evol. Microbiol.">
        <title>The Global Catalogue of Microorganisms (GCM) 10K type strain sequencing project: providing services to taxonomists for standard genome sequencing and annotation.</title>
        <authorList>
            <consortium name="The Broad Institute Genomics Platform"/>
            <consortium name="The Broad Institute Genome Sequencing Center for Infectious Disease"/>
            <person name="Wu L."/>
            <person name="Ma J."/>
        </authorList>
    </citation>
    <scope>NUCLEOTIDE SEQUENCE [LARGE SCALE GENOMIC DNA]</scope>
    <source>
        <strain evidence="3">NBRC 112299</strain>
    </source>
</reference>